<keyword evidence="7" id="KW-0067">ATP-binding</keyword>
<evidence type="ECO:0000256" key="2">
    <source>
        <dbReference type="ARBA" id="ARBA00022741"/>
    </source>
</evidence>
<dbReference type="PANTHER" id="PTHR11070:SF59">
    <property type="entry name" value="DNA 3'-5' HELICASE"/>
    <property type="match status" value="1"/>
</dbReference>
<dbReference type="RefSeq" id="WP_107044258.1">
    <property type="nucleotide sequence ID" value="NZ_NWTX01000010.1"/>
</dbReference>
<feature type="domain" description="UvrD-like helicase ATP-binding" evidence="10">
    <location>
        <begin position="282"/>
        <end position="331"/>
    </location>
</feature>
<dbReference type="GO" id="GO:0033202">
    <property type="term" value="C:DNA helicase complex"/>
    <property type="evidence" value="ECO:0007669"/>
    <property type="project" value="TreeGrafter"/>
</dbReference>
<dbReference type="Gene3D" id="3.40.50.300">
    <property type="entry name" value="P-loop containing nucleotide triphosphate hydrolases"/>
    <property type="match status" value="3"/>
</dbReference>
<keyword evidence="2" id="KW-0547">Nucleotide-binding</keyword>
<organism evidence="12 13">
    <name type="scientific">Bifidobacterium callitrichos</name>
    <dbReference type="NCBI Taxonomy" id="762209"/>
    <lineage>
        <taxon>Bacteria</taxon>
        <taxon>Bacillati</taxon>
        <taxon>Actinomycetota</taxon>
        <taxon>Actinomycetes</taxon>
        <taxon>Bifidobacteriales</taxon>
        <taxon>Bifidobacteriaceae</taxon>
        <taxon>Bifidobacterium</taxon>
    </lineage>
</organism>
<evidence type="ECO:0000256" key="4">
    <source>
        <dbReference type="ARBA" id="ARBA00022801"/>
    </source>
</evidence>
<dbReference type="Pfam" id="PF12705">
    <property type="entry name" value="PDDEXK_1"/>
    <property type="match status" value="1"/>
</dbReference>
<keyword evidence="6" id="KW-0269">Exonuclease</keyword>
<evidence type="ECO:0000256" key="7">
    <source>
        <dbReference type="ARBA" id="ARBA00022840"/>
    </source>
</evidence>
<dbReference type="GO" id="GO:0004527">
    <property type="term" value="F:exonuclease activity"/>
    <property type="evidence" value="ECO:0007669"/>
    <property type="project" value="UniProtKB-KW"/>
</dbReference>
<evidence type="ECO:0000256" key="3">
    <source>
        <dbReference type="ARBA" id="ARBA00022763"/>
    </source>
</evidence>
<proteinExistence type="predicted"/>
<evidence type="ECO:0000259" key="10">
    <source>
        <dbReference type="Pfam" id="PF00580"/>
    </source>
</evidence>
<dbReference type="InterPro" id="IPR000212">
    <property type="entry name" value="DNA_helicase_UvrD/REP"/>
</dbReference>
<dbReference type="EMBL" id="NWTX01000010">
    <property type="protein sequence ID" value="PST46302.1"/>
    <property type="molecule type" value="Genomic_DNA"/>
</dbReference>
<evidence type="ECO:0000313" key="12">
    <source>
        <dbReference type="EMBL" id="PST46302.1"/>
    </source>
</evidence>
<gene>
    <name evidence="12" type="ORF">CPA40_06765</name>
</gene>
<evidence type="ECO:0000256" key="8">
    <source>
        <dbReference type="ARBA" id="ARBA00023204"/>
    </source>
</evidence>
<keyword evidence="8" id="KW-0234">DNA repair</keyword>
<evidence type="ECO:0000313" key="13">
    <source>
        <dbReference type="Proteomes" id="UP000240228"/>
    </source>
</evidence>
<sequence>MLLGGAIAGDPAGGDRPRALLAAAPPRGGKTEFAFAALLAALDRLGDERALMAVSNRMVADRLRDEAIRHVGGSAQTRPVTTLSAIAFRVIADRRFTQGLAAPRLLNGAEQDALLRGVLAVHLAHAMAGDPCDVCMLLRAYFASDDWARAVASPVETPVGSPTDSHGDASSTPEMFERGISSAFVDQLRDMLARMSELGASIAREGELLSAAREAGAHGERLELQWRLAFALRSEYAAAVERAYPGEYRLDSSRLLVEGASVLRQSAVDAAAGSGGPSSLPEVLIVDDFQDTTLAGLRFLEALADAGVRLLLVGNPDEAVQTFRGSYPEYLFAEACEGPLNAARIGIAQADRAGGRAGDRETDRVTYRDIVVSRVSLSISSPEDDPTPLPDRPGKTPKREGAWPIAMLDAASPRRNDGSFASALYRSPREELDDVVWRIKRARLDGDAQWNDMAVIAHDNATVRVFGERLRRDGVPVRYSSVTRPLSEEPFVQGLFALIELARLRREGMDGTSMTLRQIAAFARSRVATLMDGPLITIGAKRSAEGRPARIEIVESAMSALESLAGVIGAEPGEDDDADDVDQADTAGTLSELVQTWGELCHRRSSRNAAASAGTAPAGAISVDESLVDETAGPDADAPSFGVNALYAMLALDDPHAPADMVVAAVGQVLGTDPQLKAFQRLWTLVGKVAEGLGTLASREPQFALALAWEATGVARVWQRTAFANTPDGRAANDRLDAAMRLFQYAEGGASGHDIVSFIERVRSMQIEADSLAHVGPIEQAVTLTTPAGAAGRHWAYVWCPAIQQDVWPNLAERNTMFGGEDLGDVILHGGITRDDTARAAAGVAGDPRLAAVLSSEKKSLLVALTRADRLVTVSAVANDDTLPSDFLYTYLPEHYCRDRNLFTPVGRETVGAAIAGRSRQGTFTRDGNGVAMIVDPGADGDVDPEIGDGADDGNDAYGEYAGLDADPRGVVAAARVALAVNPADSPEARDAAAALALLADHGVASADPDHWAYLPHAFDDESPQLERAPMVSLSPSSVDRLWECPVCWMLENTFAGPRPSAIATSFGTLIHAVAQCGSEEGIDLPGFMADAPHEQRLAAVTERLKAIYDELRPDTSLIEDPASRYAAIRKDEGAGETLANIASYFVDGNEAGYLGANAKYFDIGRLERVSCEEEFAARFDLGDILAAYNATPGVEPVDRHGLSELMGLLVGGWPEGMRDDLIVRLTGRIDRKEIRTLPDGGTRVRLIDYKTGQLPAVSQIVNDLQLVCYQLGLTFPERPAASGQQSQSKGGSFGPRGAEALAIAPEIGQSALFHVEHKSAPAHSRAPEGLHQPALFTSGSLNARAYTPRSYFPNPAKILDMPAIALDPSVRPEGLANVDDAQWAAFASLNGTQALWSLTMIARVFYTAAASRCEHLMAHPTANHLKHCRMGAVCPACAGRIDTVIETRQA</sequence>
<feature type="domain" description="PD-(D/E)XK endonuclease-like" evidence="11">
    <location>
        <begin position="1033"/>
        <end position="1274"/>
    </location>
</feature>
<evidence type="ECO:0000256" key="5">
    <source>
        <dbReference type="ARBA" id="ARBA00022806"/>
    </source>
</evidence>
<evidence type="ECO:0000259" key="11">
    <source>
        <dbReference type="Pfam" id="PF12705"/>
    </source>
</evidence>
<keyword evidence="1" id="KW-0540">Nuclease</keyword>
<accession>A0A2T3GA18</accession>
<dbReference type="GO" id="GO:0003677">
    <property type="term" value="F:DNA binding"/>
    <property type="evidence" value="ECO:0007669"/>
    <property type="project" value="InterPro"/>
</dbReference>
<dbReference type="InterPro" id="IPR027417">
    <property type="entry name" value="P-loop_NTPase"/>
</dbReference>
<dbReference type="InterPro" id="IPR014016">
    <property type="entry name" value="UvrD-like_ATP-bd"/>
</dbReference>
<dbReference type="GO" id="GO:0005829">
    <property type="term" value="C:cytosol"/>
    <property type="evidence" value="ECO:0007669"/>
    <property type="project" value="TreeGrafter"/>
</dbReference>
<protein>
    <submittedName>
        <fullName evidence="12">Nuclease</fullName>
    </submittedName>
</protein>
<dbReference type="SUPFAM" id="SSF52540">
    <property type="entry name" value="P-loop containing nucleoside triphosphate hydrolases"/>
    <property type="match status" value="1"/>
</dbReference>
<reference evidence="12 13" key="2">
    <citation type="submission" date="2018-03" db="EMBL/GenBank/DDBJ databases">
        <title>The comparative genomics of Bifidobacterium callitrichos reflects dietary carbohydrate utilization within the common marmoset gut.</title>
        <authorList>
            <person name="Rani A."/>
        </authorList>
    </citation>
    <scope>NUCLEOTIDE SEQUENCE [LARGE SCALE GENOMIC DNA]</scope>
    <source>
        <strain evidence="12 13">UMA51805</strain>
    </source>
</reference>
<feature type="region of interest" description="Disordered" evidence="9">
    <location>
        <begin position="379"/>
        <end position="400"/>
    </location>
</feature>
<dbReference type="PANTHER" id="PTHR11070">
    <property type="entry name" value="UVRD / RECB / PCRA DNA HELICASE FAMILY MEMBER"/>
    <property type="match status" value="1"/>
</dbReference>
<dbReference type="GO" id="GO:0043138">
    <property type="term" value="F:3'-5' DNA helicase activity"/>
    <property type="evidence" value="ECO:0007669"/>
    <property type="project" value="TreeGrafter"/>
</dbReference>
<evidence type="ECO:0000256" key="1">
    <source>
        <dbReference type="ARBA" id="ARBA00022722"/>
    </source>
</evidence>
<keyword evidence="3" id="KW-0227">DNA damage</keyword>
<name>A0A2T3GA18_9BIFI</name>
<dbReference type="GO" id="GO:0005524">
    <property type="term" value="F:ATP binding"/>
    <property type="evidence" value="ECO:0007669"/>
    <property type="project" value="UniProtKB-KW"/>
</dbReference>
<reference evidence="13" key="1">
    <citation type="submission" date="2017-09" db="EMBL/GenBank/DDBJ databases">
        <authorList>
            <person name="Sela D.A."/>
            <person name="Albert K."/>
        </authorList>
    </citation>
    <scope>NUCLEOTIDE SEQUENCE [LARGE SCALE GENOMIC DNA]</scope>
    <source>
        <strain evidence="13">UMA51805</strain>
    </source>
</reference>
<dbReference type="Gene3D" id="1.10.486.10">
    <property type="entry name" value="PCRA, domain 4"/>
    <property type="match status" value="1"/>
</dbReference>
<dbReference type="Pfam" id="PF00580">
    <property type="entry name" value="UvrD-helicase"/>
    <property type="match status" value="1"/>
</dbReference>
<keyword evidence="5" id="KW-0347">Helicase</keyword>
<dbReference type="Proteomes" id="UP000240228">
    <property type="component" value="Unassembled WGS sequence"/>
</dbReference>
<evidence type="ECO:0000256" key="9">
    <source>
        <dbReference type="SAM" id="MobiDB-lite"/>
    </source>
</evidence>
<dbReference type="InterPro" id="IPR038726">
    <property type="entry name" value="PDDEXK_AddAB-type"/>
</dbReference>
<keyword evidence="4" id="KW-0378">Hydrolase</keyword>
<dbReference type="GO" id="GO:0000725">
    <property type="term" value="P:recombinational repair"/>
    <property type="evidence" value="ECO:0007669"/>
    <property type="project" value="TreeGrafter"/>
</dbReference>
<evidence type="ECO:0000256" key="6">
    <source>
        <dbReference type="ARBA" id="ARBA00022839"/>
    </source>
</evidence>
<comment type="caution">
    <text evidence="12">The sequence shown here is derived from an EMBL/GenBank/DDBJ whole genome shotgun (WGS) entry which is preliminary data.</text>
</comment>
<keyword evidence="13" id="KW-1185">Reference proteome</keyword>